<evidence type="ECO:0008006" key="5">
    <source>
        <dbReference type="Google" id="ProtNLM"/>
    </source>
</evidence>
<gene>
    <name evidence="3" type="ORF">A9Z42_0074440</name>
</gene>
<organism evidence="3 4">
    <name type="scientific">Trichoderma parareesei</name>
    <name type="common">Filamentous fungus</name>
    <dbReference type="NCBI Taxonomy" id="858221"/>
    <lineage>
        <taxon>Eukaryota</taxon>
        <taxon>Fungi</taxon>
        <taxon>Dikarya</taxon>
        <taxon>Ascomycota</taxon>
        <taxon>Pezizomycotina</taxon>
        <taxon>Sordariomycetes</taxon>
        <taxon>Hypocreomycetidae</taxon>
        <taxon>Hypocreales</taxon>
        <taxon>Hypocreaceae</taxon>
        <taxon>Trichoderma</taxon>
    </lineage>
</organism>
<dbReference type="EMBL" id="LFMI01000708">
    <property type="protein sequence ID" value="OTA06712.1"/>
    <property type="molecule type" value="Genomic_DNA"/>
</dbReference>
<comment type="caution">
    <text evidence="3">The sequence shown here is derived from an EMBL/GenBank/DDBJ whole genome shotgun (WGS) entry which is preliminary data.</text>
</comment>
<reference evidence="3 4" key="1">
    <citation type="journal article" date="2015" name="Genome Announc.">
        <title>Genome sequence and annotation of Trichoderma parareesei, the ancestor of the cellulase producer Trichoderma reesei.</title>
        <authorList>
            <person name="Yang D."/>
            <person name="Pomraning K."/>
            <person name="Kopchinskiy A."/>
            <person name="Karimi Aghcheh R."/>
            <person name="Atanasova L."/>
            <person name="Chenthamara K."/>
            <person name="Baker S.E."/>
            <person name="Zhang R."/>
            <person name="Shen Q."/>
            <person name="Freitag M."/>
            <person name="Kubicek C.P."/>
            <person name="Druzhinina I.S."/>
        </authorList>
    </citation>
    <scope>NUCLEOTIDE SEQUENCE [LARGE SCALE GENOMIC DNA]</scope>
    <source>
        <strain evidence="3 4">CBS 125925</strain>
    </source>
</reference>
<accession>A0A2H2ZPR1</accession>
<keyword evidence="4" id="KW-1185">Reference proteome</keyword>
<protein>
    <recommendedName>
        <fullName evidence="5">SSCRP protein</fullName>
    </recommendedName>
</protein>
<feature type="region of interest" description="Disordered" evidence="1">
    <location>
        <begin position="232"/>
        <end position="267"/>
    </location>
</feature>
<feature type="chain" id="PRO_5013722704" description="SSCRP protein" evidence="2">
    <location>
        <begin position="22"/>
        <end position="355"/>
    </location>
</feature>
<dbReference type="AlphaFoldDB" id="A0A2H2ZPR1"/>
<feature type="signal peptide" evidence="2">
    <location>
        <begin position="1"/>
        <end position="21"/>
    </location>
</feature>
<evidence type="ECO:0000256" key="1">
    <source>
        <dbReference type="SAM" id="MobiDB-lite"/>
    </source>
</evidence>
<evidence type="ECO:0000313" key="4">
    <source>
        <dbReference type="Proteomes" id="UP000219286"/>
    </source>
</evidence>
<evidence type="ECO:0000256" key="2">
    <source>
        <dbReference type="SAM" id="SignalP"/>
    </source>
</evidence>
<evidence type="ECO:0000313" key="3">
    <source>
        <dbReference type="EMBL" id="OTA06712.1"/>
    </source>
</evidence>
<name>A0A2H2ZPR1_TRIPA</name>
<proteinExistence type="predicted"/>
<keyword evidence="2" id="KW-0732">Signal</keyword>
<dbReference type="Proteomes" id="UP000219286">
    <property type="component" value="Unassembled WGS sequence"/>
</dbReference>
<feature type="compositionally biased region" description="Basic residues" evidence="1">
    <location>
        <begin position="238"/>
        <end position="258"/>
    </location>
</feature>
<dbReference type="OrthoDB" id="4892491at2759"/>
<sequence length="355" mass="38198">MKTPTVGHALAMGLAVSFAAANPLSFPLPADNAICTTTSWVDLAPPAAVTSPTAVTVTKYSTMVYQHTAVNCGGCGHLQVATRVQDSLPLETVTSAGAATITRGYCAGQGFFFPMETGALMRRHFEMVDPLEYDANDGDSGVLIQGDDDDEDCVARVMEGPPYIDMGDTSVAFATTVTLTRTVNCGSCTKASPIPIHVSPPHLGTYKATMTIDAPYKTTQLVCGKTLPTDAAEANEKKKGKSKSKKHSKSKPPKKTKPTPKVTETWPPPLEVHTVYGKGRTTAECFYNYALYPDRLDHTRKIWTSTFTSVAHKKCDHCGLIWFTAPYDPPVPESVFTTTVFKKGRKTATAMACSD</sequence>